<evidence type="ECO:0000259" key="1">
    <source>
        <dbReference type="SMART" id="SM00474"/>
    </source>
</evidence>
<dbReference type="PANTHER" id="PTHR47765">
    <property type="entry name" value="3'-5' EXONUCLEASE DOMAIN-CONTAINING PROTEIN"/>
    <property type="match status" value="1"/>
</dbReference>
<accession>A0AAV2YQC3</accession>
<dbReference type="InterPro" id="IPR012337">
    <property type="entry name" value="RNaseH-like_sf"/>
</dbReference>
<dbReference type="InterPro" id="IPR052408">
    <property type="entry name" value="Exonuclease_MUT-7-like"/>
</dbReference>
<proteinExistence type="predicted"/>
<evidence type="ECO:0000313" key="3">
    <source>
        <dbReference type="Proteomes" id="UP001146120"/>
    </source>
</evidence>
<gene>
    <name evidence="2" type="ORF">N0F65_012533</name>
</gene>
<evidence type="ECO:0000313" key="2">
    <source>
        <dbReference type="EMBL" id="DAZ94844.1"/>
    </source>
</evidence>
<dbReference type="SUPFAM" id="SSF53098">
    <property type="entry name" value="Ribonuclease H-like"/>
    <property type="match status" value="1"/>
</dbReference>
<dbReference type="PANTHER" id="PTHR47765:SF2">
    <property type="entry name" value="EXONUCLEASE MUT-7 HOMOLOG"/>
    <property type="match status" value="1"/>
</dbReference>
<dbReference type="AlphaFoldDB" id="A0AAV2YQC3"/>
<sequence>MELLVTMALVGSARSIRRCEPCMQRCAFSSKRRPRYNSSREHRRDEKLFNSLRAKQVVQLERLRAAMELEEQQLAAAAPASSGAASKEFLRWKKLTEQKDERVRHLPLFRAESPLLRRFGQRSLDSYEGVPLTSFAGPIAVIHSAAEESEHRSYLRDIKVVGVDTESRPHFNAKQQSNPVCLIQLATLDRAFIYRLQRGNPLPPMLQHVFENPEMLKIGHSLNDDFRQLKASKLVKSVNSTIDTLPIATKLGCLRPGLKNLCQLFLHQSICKEMQVSDWEAPQLSPEQVRYAATDAWAPLKVLLEMIRLEDTHELLKSKSYVAAARPRIDFDHAKLLEQLRAYEASHTVTTSKDIPAQTL</sequence>
<dbReference type="GO" id="GO:0003676">
    <property type="term" value="F:nucleic acid binding"/>
    <property type="evidence" value="ECO:0007669"/>
    <property type="project" value="InterPro"/>
</dbReference>
<protein>
    <recommendedName>
        <fullName evidence="1">3'-5' exonuclease domain-containing protein</fullName>
    </recommendedName>
</protein>
<dbReference type="CDD" id="cd06141">
    <property type="entry name" value="WRN_exo"/>
    <property type="match status" value="1"/>
</dbReference>
<dbReference type="InterPro" id="IPR002562">
    <property type="entry name" value="3'-5'_exonuclease_dom"/>
</dbReference>
<dbReference type="EMBL" id="DAKRPA010000230">
    <property type="protein sequence ID" value="DAZ94844.1"/>
    <property type="molecule type" value="Genomic_DNA"/>
</dbReference>
<dbReference type="SMART" id="SM00474">
    <property type="entry name" value="35EXOc"/>
    <property type="match status" value="1"/>
</dbReference>
<dbReference type="Pfam" id="PF01612">
    <property type="entry name" value="DNA_pol_A_exo1"/>
    <property type="match status" value="1"/>
</dbReference>
<feature type="domain" description="3'-5' exonuclease" evidence="1">
    <location>
        <begin position="139"/>
        <end position="312"/>
    </location>
</feature>
<comment type="caution">
    <text evidence="2">The sequence shown here is derived from an EMBL/GenBank/DDBJ whole genome shotgun (WGS) entry which is preliminary data.</text>
</comment>
<reference evidence="2" key="2">
    <citation type="journal article" date="2023" name="Microbiol Resour">
        <title>Decontamination and Annotation of the Draft Genome Sequence of the Oomycete Lagenidium giganteum ARSEF 373.</title>
        <authorList>
            <person name="Morgan W.R."/>
            <person name="Tartar A."/>
        </authorList>
    </citation>
    <scope>NUCLEOTIDE SEQUENCE</scope>
    <source>
        <strain evidence="2">ARSEF 373</strain>
    </source>
</reference>
<name>A0AAV2YQC3_9STRA</name>
<dbReference type="InterPro" id="IPR036397">
    <property type="entry name" value="RNaseH_sf"/>
</dbReference>
<dbReference type="GO" id="GO:0008408">
    <property type="term" value="F:3'-5' exonuclease activity"/>
    <property type="evidence" value="ECO:0007669"/>
    <property type="project" value="InterPro"/>
</dbReference>
<dbReference type="GO" id="GO:0006139">
    <property type="term" value="P:nucleobase-containing compound metabolic process"/>
    <property type="evidence" value="ECO:0007669"/>
    <property type="project" value="InterPro"/>
</dbReference>
<organism evidence="2 3">
    <name type="scientific">Lagenidium giganteum</name>
    <dbReference type="NCBI Taxonomy" id="4803"/>
    <lineage>
        <taxon>Eukaryota</taxon>
        <taxon>Sar</taxon>
        <taxon>Stramenopiles</taxon>
        <taxon>Oomycota</taxon>
        <taxon>Peronosporomycetes</taxon>
        <taxon>Pythiales</taxon>
        <taxon>Pythiaceae</taxon>
    </lineage>
</organism>
<reference evidence="2" key="1">
    <citation type="submission" date="2022-11" db="EMBL/GenBank/DDBJ databases">
        <authorList>
            <person name="Morgan W.R."/>
            <person name="Tartar A."/>
        </authorList>
    </citation>
    <scope>NUCLEOTIDE SEQUENCE</scope>
    <source>
        <strain evidence="2">ARSEF 373</strain>
    </source>
</reference>
<keyword evidence="3" id="KW-1185">Reference proteome</keyword>
<dbReference type="Proteomes" id="UP001146120">
    <property type="component" value="Unassembled WGS sequence"/>
</dbReference>
<dbReference type="Gene3D" id="3.30.420.10">
    <property type="entry name" value="Ribonuclease H-like superfamily/Ribonuclease H"/>
    <property type="match status" value="1"/>
</dbReference>